<evidence type="ECO:0000313" key="2">
    <source>
        <dbReference type="EMBL" id="SFU45776.1"/>
    </source>
</evidence>
<proteinExistence type="predicted"/>
<name>A0A1I7GBZ9_9BURK</name>
<feature type="chain" id="PRO_5011682590" description="Molybdopterin-dependent oxidoreductase" evidence="1">
    <location>
        <begin position="30"/>
        <end position="196"/>
    </location>
</feature>
<keyword evidence="3" id="KW-1185">Reference proteome</keyword>
<dbReference type="PROSITE" id="PS51318">
    <property type="entry name" value="TAT"/>
    <property type="match status" value="1"/>
</dbReference>
<reference evidence="3" key="1">
    <citation type="submission" date="2016-10" db="EMBL/GenBank/DDBJ databases">
        <authorList>
            <person name="Varghese N."/>
            <person name="Submissions S."/>
        </authorList>
    </citation>
    <scope>NUCLEOTIDE SEQUENCE [LARGE SCALE GENOMIC DNA]</scope>
    <source>
        <strain evidence="3">CGMCC 1.11014</strain>
    </source>
</reference>
<dbReference type="STRING" id="1035707.SAMN05216552_1003210"/>
<keyword evidence="1" id="KW-0732">Signal</keyword>
<evidence type="ECO:0008006" key="4">
    <source>
        <dbReference type="Google" id="ProtNLM"/>
    </source>
</evidence>
<feature type="signal peptide" evidence="1">
    <location>
        <begin position="1"/>
        <end position="29"/>
    </location>
</feature>
<gene>
    <name evidence="2" type="ORF">SAMN05216552_1003210</name>
</gene>
<dbReference type="InterPro" id="IPR006311">
    <property type="entry name" value="TAT_signal"/>
</dbReference>
<dbReference type="EMBL" id="FPBO01000003">
    <property type="protein sequence ID" value="SFU45776.1"/>
    <property type="molecule type" value="Genomic_DNA"/>
</dbReference>
<dbReference type="SUPFAM" id="SSF56524">
    <property type="entry name" value="Oxidoreductase molybdopterin-binding domain"/>
    <property type="match status" value="1"/>
</dbReference>
<dbReference type="InterPro" id="IPR036374">
    <property type="entry name" value="OxRdtase_Mopterin-bd_sf"/>
</dbReference>
<dbReference type="AlphaFoldDB" id="A0A1I7GBZ9"/>
<evidence type="ECO:0000313" key="3">
    <source>
        <dbReference type="Proteomes" id="UP000199391"/>
    </source>
</evidence>
<protein>
    <recommendedName>
        <fullName evidence="4">Molybdopterin-dependent oxidoreductase</fullName>
    </recommendedName>
</protein>
<dbReference type="Proteomes" id="UP000199391">
    <property type="component" value="Unassembled WGS sequence"/>
</dbReference>
<dbReference type="Gene3D" id="3.90.420.10">
    <property type="entry name" value="Oxidoreductase, molybdopterin-binding domain"/>
    <property type="match status" value="1"/>
</dbReference>
<accession>A0A1I7GBZ9</accession>
<evidence type="ECO:0000256" key="1">
    <source>
        <dbReference type="SAM" id="SignalP"/>
    </source>
</evidence>
<organism evidence="2 3">
    <name type="scientific">Pseudoduganella namucuonensis</name>
    <dbReference type="NCBI Taxonomy" id="1035707"/>
    <lineage>
        <taxon>Bacteria</taxon>
        <taxon>Pseudomonadati</taxon>
        <taxon>Pseudomonadota</taxon>
        <taxon>Betaproteobacteria</taxon>
        <taxon>Burkholderiales</taxon>
        <taxon>Oxalobacteraceae</taxon>
        <taxon>Telluria group</taxon>
        <taxon>Pseudoduganella</taxon>
    </lineage>
</organism>
<sequence length="196" mass="20843">MISGMKKRQFLTTLAVAGALPATARVAHAPPAARGPALLTVTGAIAKPNRGPFDPVSDQMMHKQKLGFDKAHAFDFAMLTALPARQIKPTLEYDGKPHTLRGPLLLDVLKAAGATPPDGGKIVLRAVDGYAASITVAQARAQRYIVATHMDGAAMALGGLGPLWAIYEADKVPEMAKKPVQERFGSCPWALYHIEV</sequence>